<dbReference type="RefSeq" id="WP_149098279.1">
    <property type="nucleotide sequence ID" value="NZ_BMMG01000003.1"/>
</dbReference>
<dbReference type="GO" id="GO:0016874">
    <property type="term" value="F:ligase activity"/>
    <property type="evidence" value="ECO:0007669"/>
    <property type="project" value="UniProtKB-KW"/>
</dbReference>
<sequence>MEEKPLIVALTLNQEAFDFFTALRTQHFPPDRNYLSAHLTLFHHLPPNQPEILEHLSLICQKQATIPLQVTGLMRLGQGVAYQVAGEQLQQLHLALQKEWEPFLTPQDRQKLRPHITVQNKVTPAQAQELERQLTATFSPFAITGTGLTVWEYAGGPWDFYRQFDFQP</sequence>
<dbReference type="Gene3D" id="3.90.1140.10">
    <property type="entry name" value="Cyclic phosphodiesterase"/>
    <property type="match status" value="1"/>
</dbReference>
<dbReference type="Proteomes" id="UP001570846">
    <property type="component" value="Unassembled WGS sequence"/>
</dbReference>
<dbReference type="AlphaFoldDB" id="A0A5M8QE63"/>
<keyword evidence="1" id="KW-0436">Ligase</keyword>
<dbReference type="EMBL" id="VKKZ01000020">
    <property type="protein sequence ID" value="KAA6434335.1"/>
    <property type="molecule type" value="Genomic_DNA"/>
</dbReference>
<evidence type="ECO:0000313" key="2">
    <source>
        <dbReference type="EMBL" id="MFA1773055.1"/>
    </source>
</evidence>
<evidence type="ECO:0000313" key="4">
    <source>
        <dbReference type="Proteomes" id="UP001570846"/>
    </source>
</evidence>
<gene>
    <name evidence="2" type="ORF">ACD591_17275</name>
    <name evidence="1" type="ORF">FOE74_09010</name>
</gene>
<dbReference type="Proteomes" id="UP000323866">
    <property type="component" value="Unassembled WGS sequence"/>
</dbReference>
<keyword evidence="4" id="KW-1185">Reference proteome</keyword>
<dbReference type="InterPro" id="IPR009097">
    <property type="entry name" value="Cyclic_Pdiesterase"/>
</dbReference>
<proteinExistence type="predicted"/>
<reference evidence="2 4" key="3">
    <citation type="submission" date="2024-08" db="EMBL/GenBank/DDBJ databases">
        <authorList>
            <person name="Wei W."/>
        </authorList>
    </citation>
    <scope>NUCLEOTIDE SEQUENCE [LARGE SCALE GENOMIC DNA]</scope>
    <source>
        <strain evidence="2 4">XU2</strain>
    </source>
</reference>
<reference evidence="1 3" key="1">
    <citation type="submission" date="2019-07" db="EMBL/GenBank/DDBJ databases">
        <authorList>
            <person name="Qu J.-H."/>
        </authorList>
    </citation>
    <scope>NUCLEOTIDE SEQUENCE [LARGE SCALE GENOMIC DNA]</scope>
    <source>
        <strain evidence="1 3">MDT1-10-3</strain>
    </source>
</reference>
<dbReference type="SUPFAM" id="SSF55144">
    <property type="entry name" value="LigT-like"/>
    <property type="match status" value="1"/>
</dbReference>
<organism evidence="1 3">
    <name type="scientific">Rufibacter glacialis</name>
    <dbReference type="NCBI Taxonomy" id="1259555"/>
    <lineage>
        <taxon>Bacteria</taxon>
        <taxon>Pseudomonadati</taxon>
        <taxon>Bacteroidota</taxon>
        <taxon>Cytophagia</taxon>
        <taxon>Cytophagales</taxon>
        <taxon>Hymenobacteraceae</taxon>
        <taxon>Rufibacter</taxon>
    </lineage>
</organism>
<evidence type="ECO:0000313" key="1">
    <source>
        <dbReference type="EMBL" id="KAA6434335.1"/>
    </source>
</evidence>
<name>A0A5M8QE63_9BACT</name>
<evidence type="ECO:0000313" key="3">
    <source>
        <dbReference type="Proteomes" id="UP000323866"/>
    </source>
</evidence>
<accession>A0A5M8QE63</accession>
<dbReference type="EMBL" id="JBGOGF010000010">
    <property type="protein sequence ID" value="MFA1773055.1"/>
    <property type="molecule type" value="Genomic_DNA"/>
</dbReference>
<dbReference type="OrthoDB" id="793003at2"/>
<reference evidence="1 3" key="2">
    <citation type="submission" date="2019-09" db="EMBL/GenBank/DDBJ databases">
        <title>A bacterium isolated from glacier soil.</title>
        <authorList>
            <person name="Liu Q."/>
        </authorList>
    </citation>
    <scope>NUCLEOTIDE SEQUENCE [LARGE SCALE GENOMIC DNA]</scope>
    <source>
        <strain evidence="1 3">MDT1-10-3</strain>
    </source>
</reference>
<dbReference type="Pfam" id="PF13563">
    <property type="entry name" value="2_5_RNA_ligase2"/>
    <property type="match status" value="1"/>
</dbReference>
<comment type="caution">
    <text evidence="1">The sequence shown here is derived from an EMBL/GenBank/DDBJ whole genome shotgun (WGS) entry which is preliminary data.</text>
</comment>
<protein>
    <submittedName>
        <fullName evidence="1">2'-5' RNA ligase family protein</fullName>
    </submittedName>
</protein>